<proteinExistence type="predicted"/>
<reference evidence="1" key="1">
    <citation type="journal article" date="2015" name="Genome Biol. Evol.">
        <title>Extensive Capsule Locus Variation and Large-Scale Genomic Recombination within the Klebsiella pneumoniae Clonal Group 258.</title>
        <authorList>
            <person name="Wyres K.L."/>
            <person name="Gorrie C."/>
            <person name="Edwards D.J."/>
            <person name="Wertheim H.F."/>
            <person name="Hsu L.Y."/>
            <person name="Van Kinh N."/>
            <person name="Zadoks R."/>
            <person name="Baker S."/>
            <person name="Holt K.E."/>
        </authorList>
    </citation>
    <scope>NUCLEOTIDE SEQUENCE</scope>
    <source>
        <strain evidence="1">NCSR101</strain>
    </source>
</reference>
<sequence>MIKFFFDKAYRLLLENLSTTNRVKLRYFRAYKKLPNIKKPKTFNEKVISRILGEQKDIYSTLADKYLVRRFVSERVGEEYLIPLQLATSNPSDLLKIDDWSGLVIKPNHAAGMIYISDDNPSKEEKDNVVTTAKTWLKTDFSSFFDEMHYSKIKPMLLVERKITKRGEIPRDYKFHCFKQKNGDINFVLQLVDGRFGQESRSYFLNSFENMVWSHGAGNHLLSNNEVAVLNEVILLNKRLILNDFNYVRIDWYILGDRIYFGEITFTPGAGIGNEFGPVLEKQMAEWWEDEY</sequence>
<organism evidence="1">
    <name type="scientific">Klebsiella pneumoniae</name>
    <dbReference type="NCBI Taxonomy" id="573"/>
    <lineage>
        <taxon>Bacteria</taxon>
        <taxon>Pseudomonadati</taxon>
        <taxon>Pseudomonadota</taxon>
        <taxon>Gammaproteobacteria</taxon>
        <taxon>Enterobacterales</taxon>
        <taxon>Enterobacteriaceae</taxon>
        <taxon>Klebsiella/Raoultella group</taxon>
        <taxon>Klebsiella</taxon>
        <taxon>Klebsiella pneumoniae complex</taxon>
    </lineage>
</organism>
<evidence type="ECO:0000313" key="1">
    <source>
        <dbReference type="EMBL" id="AKJ75346.1"/>
    </source>
</evidence>
<protein>
    <submittedName>
        <fullName evidence="1">Putative polysaccharide synthesis protein</fullName>
    </submittedName>
</protein>
<accession>A0A0G3EZT1</accession>
<name>A0A0G3EZT1_KLEPN</name>
<dbReference type="EMBL" id="KR007674">
    <property type="protein sequence ID" value="AKJ75346.1"/>
    <property type="molecule type" value="Genomic_DNA"/>
</dbReference>
<dbReference type="AlphaFoldDB" id="A0A0G3EZT1"/>
<dbReference type="Pfam" id="PF14305">
    <property type="entry name" value="ATPgrasp_TupA"/>
    <property type="match status" value="1"/>
</dbReference>
<dbReference type="RefSeq" id="WP_160326047.1">
    <property type="nucleotide sequence ID" value="NZ_CP056878.1"/>
</dbReference>
<gene>
    <name evidence="1" type="ORF">NCSR101_00019</name>
</gene>
<dbReference type="InterPro" id="IPR029465">
    <property type="entry name" value="ATPgrasp_TupA"/>
</dbReference>